<protein>
    <submittedName>
        <fullName evidence="1">Uncharacterized protein</fullName>
    </submittedName>
</protein>
<sequence length="17" mass="2198">MHRGLDVWHRSWVYKVQ</sequence>
<evidence type="ECO:0000313" key="1">
    <source>
        <dbReference type="EMBL" id="VIO62328.1"/>
    </source>
</evidence>
<reference evidence="1" key="1">
    <citation type="submission" date="2019-04" db="EMBL/GenBank/DDBJ databases">
        <authorList>
            <person name="Melise S."/>
            <person name="Noan J."/>
            <person name="Okalmin O."/>
        </authorList>
    </citation>
    <scope>NUCLEOTIDE SEQUENCE</scope>
    <source>
        <strain evidence="1">FN9</strain>
    </source>
</reference>
<organism evidence="1">
    <name type="scientific">Gibberella zeae</name>
    <name type="common">Wheat head blight fungus</name>
    <name type="synonym">Fusarium graminearum</name>
    <dbReference type="NCBI Taxonomy" id="5518"/>
    <lineage>
        <taxon>Eukaryota</taxon>
        <taxon>Fungi</taxon>
        <taxon>Dikarya</taxon>
        <taxon>Ascomycota</taxon>
        <taxon>Pezizomycotina</taxon>
        <taxon>Sordariomycetes</taxon>
        <taxon>Hypocreomycetidae</taxon>
        <taxon>Hypocreales</taxon>
        <taxon>Nectriaceae</taxon>
        <taxon>Fusarium</taxon>
    </lineage>
</organism>
<accession>A0A4V6J944</accession>
<proteinExistence type="predicted"/>
<dbReference type="EMBL" id="CAAKMV010000162">
    <property type="protein sequence ID" value="VIO62328.1"/>
    <property type="molecule type" value="Genomic_DNA"/>
</dbReference>
<name>A0A4V6J944_GIBZA</name>
<dbReference type="AlphaFoldDB" id="A0A4V6J944"/>
<gene>
    <name evidence="1" type="ORF">FUG_LOCUS474732</name>
</gene>